<dbReference type="InterPro" id="IPR001841">
    <property type="entry name" value="Znf_RING"/>
</dbReference>
<dbReference type="PROSITE" id="PS50089">
    <property type="entry name" value="ZF_RING_2"/>
    <property type="match status" value="1"/>
</dbReference>
<dbReference type="Proteomes" id="UP000688137">
    <property type="component" value="Unassembled WGS sequence"/>
</dbReference>
<reference evidence="3" key="1">
    <citation type="submission" date="2021-01" db="EMBL/GenBank/DDBJ databases">
        <authorList>
            <consortium name="Genoscope - CEA"/>
            <person name="William W."/>
        </authorList>
    </citation>
    <scope>NUCLEOTIDE SEQUENCE</scope>
</reference>
<name>A0A8S1LXU5_PARPR</name>
<organism evidence="3 4">
    <name type="scientific">Paramecium primaurelia</name>
    <dbReference type="NCBI Taxonomy" id="5886"/>
    <lineage>
        <taxon>Eukaryota</taxon>
        <taxon>Sar</taxon>
        <taxon>Alveolata</taxon>
        <taxon>Ciliophora</taxon>
        <taxon>Intramacronucleata</taxon>
        <taxon>Oligohymenophorea</taxon>
        <taxon>Peniculida</taxon>
        <taxon>Parameciidae</taxon>
        <taxon>Paramecium</taxon>
    </lineage>
</organism>
<protein>
    <recommendedName>
        <fullName evidence="2">RING-type domain-containing protein</fullName>
    </recommendedName>
</protein>
<feature type="domain" description="RING-type" evidence="2">
    <location>
        <begin position="410"/>
        <end position="450"/>
    </location>
</feature>
<keyword evidence="1" id="KW-0862">Zinc</keyword>
<sequence length="526" mass="62914">MGTCSSKKLPARNRKQDILDRSHQIKNMEYQNISECQIEQQQQYQQLLPSNIPIEHTSTIPTIQSNLHKFHLQKEQNIQIQKDLSARQLQIDQVCAVCNKHVNQQQMIQIKKCKHIYDIYCFTNHFQENKNCCSDEKIIINETEYPKAQVNEIMKYQLNQLITKIQDKMIVVQCQTQFCSFLFFYLKEWNLQQSKKFYCIRCNQTMKYDKKMCKFIDQQTAFQNQNQNDAQVYNKQEFESYGCQVEDHFIKTNILIILPCSHQWCKICLFLYYKDCLKAICYCGERYPTSIVKQINQENEWDDIYEKQLDIIQKEAKISWQFCKNNCGFFSEIKNLDDSFYCIKCDPIKICQKCQQDVQSQYVTINQCQHYYHLLCSLELLMENQLSNMKCLCGVKLDEDTKKNEMNIICFYCQKYDDDLIMLQCCHFIHKECLEANLEFFSSFLCPLCDIPLGNILFEPKLQLIGQKLIDMHQNQKEDKLNNYQCKHCSYHFKMDNNCYFQMHLQGNQQIKYDDKKVINNDNSFK</sequence>
<dbReference type="SMART" id="SM00184">
    <property type="entry name" value="RING"/>
    <property type="match status" value="4"/>
</dbReference>
<accession>A0A8S1LXU5</accession>
<evidence type="ECO:0000256" key="1">
    <source>
        <dbReference type="PROSITE-ProRule" id="PRU00175"/>
    </source>
</evidence>
<dbReference type="OMA" id="HYYHLLC"/>
<dbReference type="GO" id="GO:0008270">
    <property type="term" value="F:zinc ion binding"/>
    <property type="evidence" value="ECO:0007669"/>
    <property type="project" value="UniProtKB-KW"/>
</dbReference>
<dbReference type="AlphaFoldDB" id="A0A8S1LXU5"/>
<proteinExistence type="predicted"/>
<keyword evidence="1" id="KW-0479">Metal-binding</keyword>
<keyword evidence="1" id="KW-0863">Zinc-finger</keyword>
<evidence type="ECO:0000313" key="3">
    <source>
        <dbReference type="EMBL" id="CAD8070351.1"/>
    </source>
</evidence>
<comment type="caution">
    <text evidence="3">The sequence shown here is derived from an EMBL/GenBank/DDBJ whole genome shotgun (WGS) entry which is preliminary data.</text>
</comment>
<evidence type="ECO:0000259" key="2">
    <source>
        <dbReference type="PROSITE" id="PS50089"/>
    </source>
</evidence>
<keyword evidence="4" id="KW-1185">Reference proteome</keyword>
<dbReference type="EMBL" id="CAJJDM010000045">
    <property type="protein sequence ID" value="CAD8070351.1"/>
    <property type="molecule type" value="Genomic_DNA"/>
</dbReference>
<evidence type="ECO:0000313" key="4">
    <source>
        <dbReference type="Proteomes" id="UP000688137"/>
    </source>
</evidence>
<gene>
    <name evidence="3" type="ORF">PPRIM_AZ9-3.1.T0450184</name>
</gene>